<dbReference type="InterPro" id="IPR045851">
    <property type="entry name" value="AMP-bd_C_sf"/>
</dbReference>
<proteinExistence type="predicted"/>
<evidence type="ECO:0000313" key="3">
    <source>
        <dbReference type="EMBL" id="CAB4870495.1"/>
    </source>
</evidence>
<dbReference type="InterPro" id="IPR042099">
    <property type="entry name" value="ANL_N_sf"/>
</dbReference>
<feature type="domain" description="AMP-dependent synthetase/ligase" evidence="1">
    <location>
        <begin position="127"/>
        <end position="494"/>
    </location>
</feature>
<accession>A0A6J7DNM9</accession>
<gene>
    <name evidence="3" type="ORF">UFOPK3423_00714</name>
</gene>
<dbReference type="InterPro" id="IPR000873">
    <property type="entry name" value="AMP-dep_synth/lig_dom"/>
</dbReference>
<dbReference type="Pfam" id="PF13193">
    <property type="entry name" value="AMP-binding_C"/>
    <property type="match status" value="1"/>
</dbReference>
<name>A0A6J7DNM9_9ZZZZ</name>
<dbReference type="Gene3D" id="3.40.50.12780">
    <property type="entry name" value="N-terminal domain of ligase-like"/>
    <property type="match status" value="1"/>
</dbReference>
<dbReference type="Pfam" id="PF00501">
    <property type="entry name" value="AMP-binding"/>
    <property type="match status" value="1"/>
</dbReference>
<feature type="domain" description="AMP-binding enzyme C-terminal" evidence="2">
    <location>
        <begin position="545"/>
        <end position="619"/>
    </location>
</feature>
<evidence type="ECO:0000259" key="1">
    <source>
        <dbReference type="Pfam" id="PF00501"/>
    </source>
</evidence>
<dbReference type="GO" id="GO:0016877">
    <property type="term" value="F:ligase activity, forming carbon-sulfur bonds"/>
    <property type="evidence" value="ECO:0007669"/>
    <property type="project" value="UniProtKB-ARBA"/>
</dbReference>
<dbReference type="EMBL" id="CAFBLQ010000060">
    <property type="protein sequence ID" value="CAB4870495.1"/>
    <property type="molecule type" value="Genomic_DNA"/>
</dbReference>
<sequence>MFTEFEVVAAQRSARDRRRQVWVVLGEDLRPGPLELRDEIRQGREFVSREGPRATADARSGLDQERLPAACGEQRRGARSAGACADDDRVVAHVRSIPKAPNQPYGRILLERRVTGLAIHPSSIIQRAGTLHPGREAIVWGSERVTYGELAHRADELGARLGAGGVTPGARIALIGRNSVGYAVALLGLARHGFTSVPLNWRLPGPLLAETAAKYRPEALLFTPDFAQMAHEVAAAVPGIRVVLCVDPDDGERAEGGRAEALLAGVSREPQRDDVFAFISTGGTEGVPKGVPVTNAMLEASVLSMLTVEPLDETDVVMVLPQMFHNPHLYLIGPLLVGGRLVVPEMESFDAELLLRTVETEGVGRFIGVATMMNFLLDAQERLGADLGSLRTISYGGAPFPARLIERIMRVFDCDLLQLYGQTETSVLISALTPADHRAALSDPDRAHLVRSAGRPVPLVEARVVDDEGRDCPQDRATVGEILVRSPSVMHGYHEDPERTAQKLVDGWCLTGDLATWDEDGYLYIVDRRNDLIRSGGESVFPSAVETVIRELPAVQEVVVIGTPDEVWGQIVTAVVLPREGASITEAEITALCGKRLASYMRPRIVHIAADLPRNPSGKVLRGEVKEIYSASSTSS</sequence>
<dbReference type="SUPFAM" id="SSF56801">
    <property type="entry name" value="Acetyl-CoA synthetase-like"/>
    <property type="match status" value="1"/>
</dbReference>
<dbReference type="InterPro" id="IPR050237">
    <property type="entry name" value="ATP-dep_AMP-bd_enzyme"/>
</dbReference>
<dbReference type="AlphaFoldDB" id="A0A6J7DNM9"/>
<organism evidence="3">
    <name type="scientific">freshwater metagenome</name>
    <dbReference type="NCBI Taxonomy" id="449393"/>
    <lineage>
        <taxon>unclassified sequences</taxon>
        <taxon>metagenomes</taxon>
        <taxon>ecological metagenomes</taxon>
    </lineage>
</organism>
<dbReference type="PANTHER" id="PTHR43767">
    <property type="entry name" value="LONG-CHAIN-FATTY-ACID--COA LIGASE"/>
    <property type="match status" value="1"/>
</dbReference>
<protein>
    <submittedName>
        <fullName evidence="3">Unannotated protein</fullName>
    </submittedName>
</protein>
<dbReference type="Gene3D" id="3.30.300.30">
    <property type="match status" value="1"/>
</dbReference>
<dbReference type="PANTHER" id="PTHR43767:SF7">
    <property type="entry name" value="MEDIUM_LONG-CHAIN-FATTY-ACID--COA LIGASE FADD8"/>
    <property type="match status" value="1"/>
</dbReference>
<evidence type="ECO:0000259" key="2">
    <source>
        <dbReference type="Pfam" id="PF13193"/>
    </source>
</evidence>
<dbReference type="InterPro" id="IPR025110">
    <property type="entry name" value="AMP-bd_C"/>
</dbReference>
<reference evidence="3" key="1">
    <citation type="submission" date="2020-05" db="EMBL/GenBank/DDBJ databases">
        <authorList>
            <person name="Chiriac C."/>
            <person name="Salcher M."/>
            <person name="Ghai R."/>
            <person name="Kavagutti S V."/>
        </authorList>
    </citation>
    <scope>NUCLEOTIDE SEQUENCE</scope>
</reference>